<dbReference type="SUPFAM" id="SSF51998">
    <property type="entry name" value="PFL-like glycyl radical enzymes"/>
    <property type="match status" value="1"/>
</dbReference>
<dbReference type="Pfam" id="PF01228">
    <property type="entry name" value="Gly_radical"/>
    <property type="match status" value="1"/>
</dbReference>
<dbReference type="GO" id="GO:0005829">
    <property type="term" value="C:cytosol"/>
    <property type="evidence" value="ECO:0007669"/>
    <property type="project" value="TreeGrafter"/>
</dbReference>
<keyword evidence="2" id="KW-0456">Lyase</keyword>
<dbReference type="GO" id="GO:0016829">
    <property type="term" value="F:lyase activity"/>
    <property type="evidence" value="ECO:0007669"/>
    <property type="project" value="UniProtKB-KW"/>
</dbReference>
<feature type="domain" description="Glycine radical" evidence="5">
    <location>
        <begin position="690"/>
        <end position="811"/>
    </location>
</feature>
<dbReference type="AlphaFoldDB" id="A0A391P164"/>
<dbReference type="PROSITE" id="PS51554">
    <property type="entry name" value="PFL"/>
    <property type="match status" value="1"/>
</dbReference>
<sequence length="811" mass="91362">MEENQRKEMDMSYFGKPTARIAKMKEDLLNAQAQVCVERAIYTTEAYKKHKDKLPILKRAYAIKNTLDNMTIFIEDGGLLAGNQASVNRAAPIFPEYAIDWVIDELDEFEKRDGDAFYISEENKKVLREIAPFWEGQTVKDKGLALMPPLARKCYDLGIIKVEGNITAGDAHLAVDYDKLLKVGLKGIREEAQAGKDKLNLAEFSDLKKVYFYDAVLILIDACINFAHRYATLAEEMAVKETDATRKQELMELAHVCRRVPEYPAESFHEAVQSVWFLHLILQIESSGHSLSFGRFDQFMYPYFEQDLKTGKITEERALELLENLWLKTFTINKIRSESHTKFSAGSPLYQNVCIGGQKTDGSDAVNDLSFMVLKSVAQLKLTQPNLSVRYHKGVSDAFMKECIEVIKLGFGMPSFNSDEIIIDQFINKGVSREDAMNYSSIGCIEVSIPGKFGFRCSGMNFMNFPRILMIALNQGVDVTSGEKIFDTPIHFRDMTSFDQVWQAWIDTVKFFTPISVCLDSCADYALEMEVPDSLCSALVGECLKRGLHLKEGGAVYDFIGPLQVGIANLGDSLAAIKKLVFEEKRITPAKLWDTLMADYQNEDGWKVREMLIHDAPKYGNDDDYVDNLTRDAYQVYIDEIAKYHNTRYGRGPIGGGYFPGTSSISANVPQGAGLCATPDGRRKGEPLAEGCSPSHSMDTHGPTAVFKSVSKLPTLKLNGGVLLNQKLTPQSLEQERDVQKLILMLRTFFDTLKGYHVQYNVVNRETLLDAQKHPEKHRDLIVRVAGYSAFFNVLSTETQNDIIERTEHVL</sequence>
<evidence type="ECO:0000256" key="4">
    <source>
        <dbReference type="PROSITE-ProRule" id="PRU00493"/>
    </source>
</evidence>
<dbReference type="InterPro" id="IPR004184">
    <property type="entry name" value="PFL_dom"/>
</dbReference>
<dbReference type="PROSITE" id="PS00850">
    <property type="entry name" value="GLY_RADICAL_1"/>
    <property type="match status" value="1"/>
</dbReference>
<evidence type="ECO:0000256" key="2">
    <source>
        <dbReference type="ARBA" id="ARBA00023239"/>
    </source>
</evidence>
<dbReference type="InterPro" id="IPR051215">
    <property type="entry name" value="GRE"/>
</dbReference>
<dbReference type="InterPro" id="IPR001150">
    <property type="entry name" value="Gly_radical"/>
</dbReference>
<dbReference type="CDD" id="cd01677">
    <property type="entry name" value="PFL2_DhaB_BssA"/>
    <property type="match status" value="1"/>
</dbReference>
<accession>A0A391P164</accession>
<dbReference type="Pfam" id="PF02901">
    <property type="entry name" value="PFL-like"/>
    <property type="match status" value="1"/>
</dbReference>
<organism evidence="7 8">
    <name type="scientific">Mediterraneibacter butyricigenes</name>
    <dbReference type="NCBI Taxonomy" id="2316025"/>
    <lineage>
        <taxon>Bacteria</taxon>
        <taxon>Bacillati</taxon>
        <taxon>Bacillota</taxon>
        <taxon>Clostridia</taxon>
        <taxon>Lachnospirales</taxon>
        <taxon>Lachnospiraceae</taxon>
        <taxon>Mediterraneibacter</taxon>
    </lineage>
</organism>
<dbReference type="PANTHER" id="PTHR43641">
    <property type="entry name" value="FORMATE ACETYLTRANSFERASE 3-RELATED"/>
    <property type="match status" value="1"/>
</dbReference>
<dbReference type="PROSITE" id="PS51149">
    <property type="entry name" value="GLY_RADICAL_2"/>
    <property type="match status" value="1"/>
</dbReference>
<dbReference type="InterPro" id="IPR010098">
    <property type="entry name" value="PFL2/GDeHydtase_fam"/>
</dbReference>
<dbReference type="Proteomes" id="UP000265643">
    <property type="component" value="Unassembled WGS sequence"/>
</dbReference>
<keyword evidence="8" id="KW-1185">Reference proteome</keyword>
<feature type="domain" description="PFL" evidence="6">
    <location>
        <begin position="19"/>
        <end position="683"/>
    </location>
</feature>
<keyword evidence="1 3" id="KW-0556">Organic radical</keyword>
<dbReference type="PIRSF" id="PIRSF000379">
    <property type="entry name" value="For_Ac_trans_1"/>
    <property type="match status" value="1"/>
</dbReference>
<evidence type="ECO:0000313" key="7">
    <source>
        <dbReference type="EMBL" id="GCA67714.1"/>
    </source>
</evidence>
<evidence type="ECO:0000259" key="6">
    <source>
        <dbReference type="PROSITE" id="PS51554"/>
    </source>
</evidence>
<protein>
    <submittedName>
        <fullName evidence="7">Glycyl radical enzyme</fullName>
    </submittedName>
</protein>
<evidence type="ECO:0000259" key="5">
    <source>
        <dbReference type="PROSITE" id="PS51149"/>
    </source>
</evidence>
<evidence type="ECO:0000256" key="3">
    <source>
        <dbReference type="PIRSR" id="PIRSR000379-2"/>
    </source>
</evidence>
<reference evidence="8" key="1">
    <citation type="submission" date="2018-09" db="EMBL/GenBank/DDBJ databases">
        <title>Draft Genome Sequence of Mediterraneibacter sp. KCTC 15684.</title>
        <authorList>
            <person name="Kim J.S."/>
            <person name="Han K.I."/>
            <person name="Suh M.K."/>
            <person name="Lee K.C."/>
            <person name="Eom M.K."/>
            <person name="Lee J.H."/>
            <person name="Park S.H."/>
            <person name="Kang S.W."/>
            <person name="Park J.E."/>
            <person name="Oh B.S."/>
            <person name="Yu S.Y."/>
            <person name="Choi S.H."/>
            <person name="Lee D.H."/>
            <person name="Yoon H."/>
            <person name="Kim B."/>
            <person name="Yang S.J."/>
            <person name="Lee J.S."/>
        </authorList>
    </citation>
    <scope>NUCLEOTIDE SEQUENCE [LARGE SCALE GENOMIC DNA]</scope>
    <source>
        <strain evidence="8">KCTC 15684</strain>
    </source>
</reference>
<dbReference type="EMBL" id="BHGK01000001">
    <property type="protein sequence ID" value="GCA67714.1"/>
    <property type="molecule type" value="Genomic_DNA"/>
</dbReference>
<dbReference type="PANTHER" id="PTHR43641:SF2">
    <property type="entry name" value="DEHYDRATASE YBIW-RELATED"/>
    <property type="match status" value="1"/>
</dbReference>
<dbReference type="Gene3D" id="3.20.70.20">
    <property type="match status" value="1"/>
</dbReference>
<feature type="modified residue" description="Glycine radical" evidence="3 4">
    <location>
        <position position="787"/>
    </location>
</feature>
<dbReference type="NCBIfam" id="TIGR01774">
    <property type="entry name" value="PFL2-3"/>
    <property type="match status" value="1"/>
</dbReference>
<dbReference type="FunFam" id="3.20.70.20:FF:000008">
    <property type="entry name" value="Hypothetical formate acetyltransferase 3"/>
    <property type="match status" value="1"/>
</dbReference>
<proteinExistence type="predicted"/>
<dbReference type="InterPro" id="IPR019777">
    <property type="entry name" value="Form_AcTrfase_GR_CS"/>
</dbReference>
<evidence type="ECO:0000256" key="1">
    <source>
        <dbReference type="ARBA" id="ARBA00022818"/>
    </source>
</evidence>
<evidence type="ECO:0000313" key="8">
    <source>
        <dbReference type="Proteomes" id="UP000265643"/>
    </source>
</evidence>
<gene>
    <name evidence="7" type="ORF">KGMB01110_21500</name>
</gene>
<comment type="caution">
    <text evidence="7">The sequence shown here is derived from an EMBL/GenBank/DDBJ whole genome shotgun (WGS) entry which is preliminary data.</text>
</comment>
<name>A0A391P164_9FIRM</name>